<dbReference type="SMART" id="SM00530">
    <property type="entry name" value="HTH_XRE"/>
    <property type="match status" value="1"/>
</dbReference>
<dbReference type="AlphaFoldDB" id="A0A926DNP8"/>
<proteinExistence type="predicted"/>
<dbReference type="Pfam" id="PF12844">
    <property type="entry name" value="HTH_19"/>
    <property type="match status" value="1"/>
</dbReference>
<dbReference type="GO" id="GO:0003677">
    <property type="term" value="F:DNA binding"/>
    <property type="evidence" value="ECO:0007669"/>
    <property type="project" value="UniProtKB-KW"/>
</dbReference>
<accession>A0A926DNP8</accession>
<keyword evidence="4" id="KW-1185">Reference proteome</keyword>
<organism evidence="3 4">
    <name type="scientific">Congzhengia minquanensis</name>
    <dbReference type="NCBI Taxonomy" id="2763657"/>
    <lineage>
        <taxon>Bacteria</taxon>
        <taxon>Bacillati</taxon>
        <taxon>Bacillota</taxon>
        <taxon>Clostridia</taxon>
        <taxon>Eubacteriales</taxon>
        <taxon>Oscillospiraceae</taxon>
        <taxon>Congzhengia</taxon>
    </lineage>
</organism>
<dbReference type="Proteomes" id="UP000611762">
    <property type="component" value="Unassembled WGS sequence"/>
</dbReference>
<evidence type="ECO:0000313" key="3">
    <source>
        <dbReference type="EMBL" id="MBC8541044.1"/>
    </source>
</evidence>
<feature type="domain" description="HTH cro/C1-type" evidence="2">
    <location>
        <begin position="13"/>
        <end position="67"/>
    </location>
</feature>
<name>A0A926DNP8_9FIRM</name>
<dbReference type="CDD" id="cd00093">
    <property type="entry name" value="HTH_XRE"/>
    <property type="match status" value="1"/>
</dbReference>
<dbReference type="PANTHER" id="PTHR46558">
    <property type="entry name" value="TRACRIPTIONAL REGULATORY PROTEIN-RELATED-RELATED"/>
    <property type="match status" value="1"/>
</dbReference>
<gene>
    <name evidence="3" type="ORF">H8698_08680</name>
</gene>
<evidence type="ECO:0000259" key="2">
    <source>
        <dbReference type="PROSITE" id="PS50943"/>
    </source>
</evidence>
<keyword evidence="1" id="KW-0238">DNA-binding</keyword>
<dbReference type="PROSITE" id="PS50943">
    <property type="entry name" value="HTH_CROC1"/>
    <property type="match status" value="1"/>
</dbReference>
<protein>
    <submittedName>
        <fullName evidence="3">Helix-turn-helix transcriptional regulator</fullName>
    </submittedName>
</protein>
<dbReference type="PANTHER" id="PTHR46558:SF11">
    <property type="entry name" value="HTH-TYPE TRANSCRIPTIONAL REGULATOR XRE"/>
    <property type="match status" value="1"/>
</dbReference>
<dbReference type="RefSeq" id="WP_249312832.1">
    <property type="nucleotide sequence ID" value="NZ_JACRSU010000003.1"/>
</dbReference>
<dbReference type="EMBL" id="JACRSU010000003">
    <property type="protein sequence ID" value="MBC8541044.1"/>
    <property type="molecule type" value="Genomic_DNA"/>
</dbReference>
<dbReference type="InterPro" id="IPR001387">
    <property type="entry name" value="Cro/C1-type_HTH"/>
</dbReference>
<reference evidence="3" key="1">
    <citation type="submission" date="2020-08" db="EMBL/GenBank/DDBJ databases">
        <title>Genome public.</title>
        <authorList>
            <person name="Liu C."/>
            <person name="Sun Q."/>
        </authorList>
    </citation>
    <scope>NUCLEOTIDE SEQUENCE</scope>
    <source>
        <strain evidence="3">H8</strain>
    </source>
</reference>
<comment type="caution">
    <text evidence="3">The sequence shown here is derived from an EMBL/GenBank/DDBJ whole genome shotgun (WGS) entry which is preliminary data.</text>
</comment>
<evidence type="ECO:0000313" key="4">
    <source>
        <dbReference type="Proteomes" id="UP000611762"/>
    </source>
</evidence>
<dbReference type="SUPFAM" id="SSF47413">
    <property type="entry name" value="lambda repressor-like DNA-binding domains"/>
    <property type="match status" value="1"/>
</dbReference>
<dbReference type="InterPro" id="IPR010982">
    <property type="entry name" value="Lambda_DNA-bd_dom_sf"/>
</dbReference>
<evidence type="ECO:0000256" key="1">
    <source>
        <dbReference type="ARBA" id="ARBA00023125"/>
    </source>
</evidence>
<dbReference type="Gene3D" id="1.10.260.40">
    <property type="entry name" value="lambda repressor-like DNA-binding domains"/>
    <property type="match status" value="1"/>
</dbReference>
<sequence>MSEKEFEIFAKRLKELRSVEGLTQAKLAKRLNVSRSCLANYESHKRKPDEEMVRTIANYFGVSEAYLTGNKKTYFPIDDNRGHDLDIAEFLSSDGQLDISGVSPTAKIALIEFYNYLMDRSQHEKNEMNPPEKAKTGSDQ</sequence>